<dbReference type="GO" id="GO:0062129">
    <property type="term" value="C:chitin-based extracellular matrix"/>
    <property type="evidence" value="ECO:0007669"/>
    <property type="project" value="TreeGrafter"/>
</dbReference>
<dbReference type="EnsemblMetazoa" id="AMIN009939-RA">
    <property type="protein sequence ID" value="AMIN009939-PA"/>
    <property type="gene ID" value="AMIN009939"/>
</dbReference>
<dbReference type="PROSITE" id="PS51155">
    <property type="entry name" value="CHIT_BIND_RR_2"/>
    <property type="match status" value="1"/>
</dbReference>
<dbReference type="AlphaFoldDB" id="A0A182WHT5"/>
<dbReference type="PANTHER" id="PTHR10380">
    <property type="entry name" value="CUTICLE PROTEIN"/>
    <property type="match status" value="1"/>
</dbReference>
<name>A0A182WHT5_9DIPT</name>
<protein>
    <submittedName>
        <fullName evidence="3">Uncharacterized protein</fullName>
    </submittedName>
</protein>
<proteinExistence type="predicted"/>
<evidence type="ECO:0000313" key="4">
    <source>
        <dbReference type="Proteomes" id="UP000075920"/>
    </source>
</evidence>
<reference evidence="4" key="1">
    <citation type="submission" date="2013-03" db="EMBL/GenBank/DDBJ databases">
        <title>The Genome Sequence of Anopheles minimus MINIMUS1.</title>
        <authorList>
            <consortium name="The Broad Institute Genomics Platform"/>
            <person name="Neafsey D.E."/>
            <person name="Walton C."/>
            <person name="Walker B."/>
            <person name="Young S.K."/>
            <person name="Zeng Q."/>
            <person name="Gargeya S."/>
            <person name="Fitzgerald M."/>
            <person name="Haas B."/>
            <person name="Abouelleil A."/>
            <person name="Allen A.W."/>
            <person name="Alvarado L."/>
            <person name="Arachchi H.M."/>
            <person name="Berlin A.M."/>
            <person name="Chapman S.B."/>
            <person name="Gainer-Dewar J."/>
            <person name="Goldberg J."/>
            <person name="Griggs A."/>
            <person name="Gujja S."/>
            <person name="Hansen M."/>
            <person name="Howarth C."/>
            <person name="Imamovic A."/>
            <person name="Ireland A."/>
            <person name="Larimer J."/>
            <person name="McCowan C."/>
            <person name="Murphy C."/>
            <person name="Pearson M."/>
            <person name="Poon T.W."/>
            <person name="Priest M."/>
            <person name="Roberts A."/>
            <person name="Saif S."/>
            <person name="Shea T."/>
            <person name="Sisk P."/>
            <person name="Sykes S."/>
            <person name="Wortman J."/>
            <person name="Nusbaum C."/>
            <person name="Birren B."/>
        </authorList>
    </citation>
    <scope>NUCLEOTIDE SEQUENCE [LARGE SCALE GENOMIC DNA]</scope>
    <source>
        <strain evidence="4">MINIMUS1</strain>
    </source>
</reference>
<dbReference type="InterPro" id="IPR000618">
    <property type="entry name" value="Insect_cuticle"/>
</dbReference>
<dbReference type="InterPro" id="IPR050468">
    <property type="entry name" value="Cuticle_Struct_Prot"/>
</dbReference>
<dbReference type="VEuPathDB" id="VectorBase:AMIN009939"/>
<dbReference type="InterPro" id="IPR031311">
    <property type="entry name" value="CHIT_BIND_RR_consensus"/>
</dbReference>
<evidence type="ECO:0000256" key="1">
    <source>
        <dbReference type="ARBA" id="ARBA00022460"/>
    </source>
</evidence>
<evidence type="ECO:0000256" key="2">
    <source>
        <dbReference type="PROSITE-ProRule" id="PRU00497"/>
    </source>
</evidence>
<keyword evidence="1 2" id="KW-0193">Cuticle</keyword>
<organism evidence="3 4">
    <name type="scientific">Anopheles minimus</name>
    <dbReference type="NCBI Taxonomy" id="112268"/>
    <lineage>
        <taxon>Eukaryota</taxon>
        <taxon>Metazoa</taxon>
        <taxon>Ecdysozoa</taxon>
        <taxon>Arthropoda</taxon>
        <taxon>Hexapoda</taxon>
        <taxon>Insecta</taxon>
        <taxon>Pterygota</taxon>
        <taxon>Neoptera</taxon>
        <taxon>Endopterygota</taxon>
        <taxon>Diptera</taxon>
        <taxon>Nematocera</taxon>
        <taxon>Culicoidea</taxon>
        <taxon>Culicidae</taxon>
        <taxon>Anophelinae</taxon>
        <taxon>Anopheles</taxon>
    </lineage>
</organism>
<dbReference type="PRINTS" id="PR00947">
    <property type="entry name" value="CUTICLE"/>
</dbReference>
<dbReference type="STRING" id="112268.A0A182WHT5"/>
<dbReference type="GO" id="GO:0008010">
    <property type="term" value="F:structural constituent of chitin-based larval cuticle"/>
    <property type="evidence" value="ECO:0007669"/>
    <property type="project" value="TreeGrafter"/>
</dbReference>
<dbReference type="Pfam" id="PF00379">
    <property type="entry name" value="Chitin_bind_4"/>
    <property type="match status" value="1"/>
</dbReference>
<evidence type="ECO:0000313" key="3">
    <source>
        <dbReference type="EnsemblMetazoa" id="AMIN009939-PA"/>
    </source>
</evidence>
<keyword evidence="4" id="KW-1185">Reference proteome</keyword>
<reference evidence="3" key="2">
    <citation type="submission" date="2020-05" db="UniProtKB">
        <authorList>
            <consortium name="EnsemblMetazoa"/>
        </authorList>
    </citation>
    <scope>IDENTIFICATION</scope>
    <source>
        <strain evidence="3">MINIMUS1</strain>
    </source>
</reference>
<dbReference type="PANTHER" id="PTHR10380:SF237">
    <property type="entry name" value="CUTICULAR PROTEIN 65AU, ISOFORM A-RELATED"/>
    <property type="match status" value="1"/>
</dbReference>
<dbReference type="Proteomes" id="UP000075920">
    <property type="component" value="Unassembled WGS sequence"/>
</dbReference>
<accession>A0A182WHT5</accession>
<dbReference type="PROSITE" id="PS00233">
    <property type="entry name" value="CHIT_BIND_RR_1"/>
    <property type="match status" value="1"/>
</dbReference>
<sequence length="185" mass="19650">LLPGIRNDNSNRLQQQPRASRFPAHIVETTQQALNMYKQSIVVLSCALALAFAAPPSSLTKRSPGGGPDAEATVVAQDQIINEGGSYAYNYETSNGIKARQASDNGVTANGEYSFVGPDGASYSVVYVADENGFQPQGAHLPTEPPAPQHVIKLLEDLRANPPSDPMFSLASLEATLARLRATQG</sequence>